<keyword evidence="4" id="KW-1185">Reference proteome</keyword>
<organism evidence="3 4">
    <name type="scientific">Cirrhinus mrigala</name>
    <name type="common">Mrigala</name>
    <dbReference type="NCBI Taxonomy" id="683832"/>
    <lineage>
        <taxon>Eukaryota</taxon>
        <taxon>Metazoa</taxon>
        <taxon>Chordata</taxon>
        <taxon>Craniata</taxon>
        <taxon>Vertebrata</taxon>
        <taxon>Euteleostomi</taxon>
        <taxon>Actinopterygii</taxon>
        <taxon>Neopterygii</taxon>
        <taxon>Teleostei</taxon>
        <taxon>Ostariophysi</taxon>
        <taxon>Cypriniformes</taxon>
        <taxon>Cyprinidae</taxon>
        <taxon>Labeoninae</taxon>
        <taxon>Labeonini</taxon>
        <taxon>Cirrhinus</taxon>
    </lineage>
</organism>
<proteinExistence type="predicted"/>
<dbReference type="PANTHER" id="PTHR22633:SF1">
    <property type="entry name" value="NEURONAL TYROSINE-PHOSPHORYLATED PHOSPHOINOSITIDE-3-KINASE ADAPTER 2"/>
    <property type="match status" value="1"/>
</dbReference>
<dbReference type="PANTHER" id="PTHR22633">
    <property type="entry name" value="NEURONAL TYROSINE-PHOSPHORYLATED PHOSPHOINOSITIDE-3-KINASE ADAPTER 2-RELATED"/>
    <property type="match status" value="1"/>
</dbReference>
<reference evidence="3 4" key="1">
    <citation type="submission" date="2024-05" db="EMBL/GenBank/DDBJ databases">
        <title>Genome sequencing and assembly of Indian major carp, Cirrhinus mrigala (Hamilton, 1822).</title>
        <authorList>
            <person name="Mohindra V."/>
            <person name="Chowdhury L.M."/>
            <person name="Lal K."/>
            <person name="Jena J.K."/>
        </authorList>
    </citation>
    <scope>NUCLEOTIDE SEQUENCE [LARGE SCALE GENOMIC DNA]</scope>
    <source>
        <strain evidence="3">CM1030</strain>
        <tissue evidence="3">Blood</tissue>
    </source>
</reference>
<feature type="region of interest" description="Disordered" evidence="1">
    <location>
        <begin position="1"/>
        <end position="52"/>
    </location>
</feature>
<feature type="domain" description="Neuronal tyrosine-phosphorylated phosphoinositide-3-kinase adapter N-terminal" evidence="2">
    <location>
        <begin position="1"/>
        <end position="46"/>
    </location>
</feature>
<dbReference type="AlphaFoldDB" id="A0ABD0RMC5"/>
<feature type="non-terminal residue" evidence="3">
    <location>
        <position position="52"/>
    </location>
</feature>
<evidence type="ECO:0000313" key="3">
    <source>
        <dbReference type="EMBL" id="KAL0199687.1"/>
    </source>
</evidence>
<dbReference type="Proteomes" id="UP001529510">
    <property type="component" value="Unassembled WGS sequence"/>
</dbReference>
<comment type="caution">
    <text evidence="3">The sequence shown here is derived from an EMBL/GenBank/DDBJ whole genome shotgun (WGS) entry which is preliminary data.</text>
</comment>
<evidence type="ECO:0000313" key="4">
    <source>
        <dbReference type="Proteomes" id="UP001529510"/>
    </source>
</evidence>
<evidence type="ECO:0000259" key="2">
    <source>
        <dbReference type="Pfam" id="PF15439"/>
    </source>
</evidence>
<name>A0ABD0RMC5_CIRMR</name>
<gene>
    <name evidence="3" type="ORF">M9458_002874</name>
</gene>
<feature type="non-terminal residue" evidence="3">
    <location>
        <position position="1"/>
    </location>
</feature>
<accession>A0ABD0RMC5</accession>
<dbReference type="EMBL" id="JAMKFB020000002">
    <property type="protein sequence ID" value="KAL0199687.1"/>
    <property type="molecule type" value="Genomic_DNA"/>
</dbReference>
<dbReference type="Pfam" id="PF15439">
    <property type="entry name" value="NYAP_N"/>
    <property type="match status" value="1"/>
</dbReference>
<evidence type="ECO:0000256" key="1">
    <source>
        <dbReference type="SAM" id="MobiDB-lite"/>
    </source>
</evidence>
<dbReference type="InterPro" id="IPR039482">
    <property type="entry name" value="NYAP_N"/>
</dbReference>
<protein>
    <recommendedName>
        <fullName evidence="2">Neuronal tyrosine-phosphorylated phosphoinositide-3-kinase adapter N-terminal domain-containing protein</fullName>
    </recommendedName>
</protein>
<dbReference type="InterPro" id="IPR026722">
    <property type="entry name" value="NYAP1/NYAP2"/>
</dbReference>
<sequence length="52" mass="5491">SLHSVEGGEEEGSPTSRKQPPPKPRRDPNTKLSISSEAVDLSPTGCKGDDSE</sequence>